<reference evidence="2" key="1">
    <citation type="submission" date="2006-10" db="EMBL/GenBank/DDBJ databases">
        <authorList>
            <person name="Amadeo P."/>
            <person name="Zhao Q."/>
            <person name="Wortman J."/>
            <person name="Fraser-Liggett C."/>
            <person name="Carlton J."/>
        </authorList>
    </citation>
    <scope>NUCLEOTIDE SEQUENCE</scope>
    <source>
        <strain evidence="2">G3</strain>
    </source>
</reference>
<evidence type="ECO:0000313" key="3">
    <source>
        <dbReference type="Proteomes" id="UP000001542"/>
    </source>
</evidence>
<name>A2F1X7_TRIV3</name>
<dbReference type="EMBL" id="DS113579">
    <property type="protein sequence ID" value="EAY01075.1"/>
    <property type="molecule type" value="Genomic_DNA"/>
</dbReference>
<keyword evidence="3" id="KW-1185">Reference proteome</keyword>
<dbReference type="KEGG" id="tva:4758904"/>
<dbReference type="VEuPathDB" id="TrichDB:TVAG_484490"/>
<evidence type="ECO:0000313" key="2">
    <source>
        <dbReference type="EMBL" id="EAY01075.1"/>
    </source>
</evidence>
<dbReference type="RefSeq" id="XP_001313943.1">
    <property type="nucleotide sequence ID" value="XM_001313938.1"/>
</dbReference>
<dbReference type="Proteomes" id="UP000001542">
    <property type="component" value="Unassembled WGS sequence"/>
</dbReference>
<protein>
    <submittedName>
        <fullName evidence="2">Uncharacterized protein</fullName>
    </submittedName>
</protein>
<feature type="region of interest" description="Disordered" evidence="1">
    <location>
        <begin position="146"/>
        <end position="198"/>
    </location>
</feature>
<reference evidence="2" key="2">
    <citation type="journal article" date="2007" name="Science">
        <title>Draft genome sequence of the sexually transmitted pathogen Trichomonas vaginalis.</title>
        <authorList>
            <person name="Carlton J.M."/>
            <person name="Hirt R.P."/>
            <person name="Silva J.C."/>
            <person name="Delcher A.L."/>
            <person name="Schatz M."/>
            <person name="Zhao Q."/>
            <person name="Wortman J.R."/>
            <person name="Bidwell S.L."/>
            <person name="Alsmark U.C.M."/>
            <person name="Besteiro S."/>
            <person name="Sicheritz-Ponten T."/>
            <person name="Noel C.J."/>
            <person name="Dacks J.B."/>
            <person name="Foster P.G."/>
            <person name="Simillion C."/>
            <person name="Van de Peer Y."/>
            <person name="Miranda-Saavedra D."/>
            <person name="Barton G.J."/>
            <person name="Westrop G.D."/>
            <person name="Mueller S."/>
            <person name="Dessi D."/>
            <person name="Fiori P.L."/>
            <person name="Ren Q."/>
            <person name="Paulsen I."/>
            <person name="Zhang H."/>
            <person name="Bastida-Corcuera F.D."/>
            <person name="Simoes-Barbosa A."/>
            <person name="Brown M.T."/>
            <person name="Hayes R.D."/>
            <person name="Mukherjee M."/>
            <person name="Okumura C.Y."/>
            <person name="Schneider R."/>
            <person name="Smith A.J."/>
            <person name="Vanacova S."/>
            <person name="Villalvazo M."/>
            <person name="Haas B.J."/>
            <person name="Pertea M."/>
            <person name="Feldblyum T.V."/>
            <person name="Utterback T.R."/>
            <person name="Shu C.L."/>
            <person name="Osoegawa K."/>
            <person name="de Jong P.J."/>
            <person name="Hrdy I."/>
            <person name="Horvathova L."/>
            <person name="Zubacova Z."/>
            <person name="Dolezal P."/>
            <person name="Malik S.B."/>
            <person name="Logsdon J.M. Jr."/>
            <person name="Henze K."/>
            <person name="Gupta A."/>
            <person name="Wang C.C."/>
            <person name="Dunne R.L."/>
            <person name="Upcroft J.A."/>
            <person name="Upcroft P."/>
            <person name="White O."/>
            <person name="Salzberg S.L."/>
            <person name="Tang P."/>
            <person name="Chiu C.-H."/>
            <person name="Lee Y.-S."/>
            <person name="Embley T.M."/>
            <person name="Coombs G.H."/>
            <person name="Mottram J.C."/>
            <person name="Tachezy J."/>
            <person name="Fraser-Liggett C.M."/>
            <person name="Johnson P.J."/>
        </authorList>
    </citation>
    <scope>NUCLEOTIDE SEQUENCE [LARGE SCALE GENOMIC DNA]</scope>
    <source>
        <strain evidence="2">G3</strain>
    </source>
</reference>
<proteinExistence type="predicted"/>
<feature type="compositionally biased region" description="Basic and acidic residues" evidence="1">
    <location>
        <begin position="177"/>
        <end position="198"/>
    </location>
</feature>
<evidence type="ECO:0000256" key="1">
    <source>
        <dbReference type="SAM" id="MobiDB-lite"/>
    </source>
</evidence>
<dbReference type="AlphaFoldDB" id="A2F1X7"/>
<dbReference type="SMR" id="A2F1X7"/>
<organism evidence="2 3">
    <name type="scientific">Trichomonas vaginalis (strain ATCC PRA-98 / G3)</name>
    <dbReference type="NCBI Taxonomy" id="412133"/>
    <lineage>
        <taxon>Eukaryota</taxon>
        <taxon>Metamonada</taxon>
        <taxon>Parabasalia</taxon>
        <taxon>Trichomonadida</taxon>
        <taxon>Trichomonadidae</taxon>
        <taxon>Trichomonas</taxon>
    </lineage>
</organism>
<accession>A2F1X7</accession>
<dbReference type="VEuPathDB" id="TrichDB:TVAGG3_0128680"/>
<gene>
    <name evidence="2" type="ORF">TVAG_484490</name>
</gene>
<feature type="compositionally biased region" description="Basic and acidic residues" evidence="1">
    <location>
        <begin position="146"/>
        <end position="160"/>
    </location>
</feature>
<dbReference type="InParanoid" id="A2F1X7"/>
<sequence>MTISMIDAWNIILTHDLAAKSFCKTGFYPLSLKQMLNSKYINESNTDFERVQRNTSKRFSLTSSILTSEEMLKKIEEYSLEKKYLYEKELEKKANQESSLNDEKKNQNSSINQQDHHIFNTPFVHLMPDFEQQFAAEYLEYKKKRQEQDMRMSKQLKESAKNSPSINKKRKKATTPIKEKDKYNFPRKISSREIKSLQ</sequence>